<name>A0A2U1MM05_ARTAN</name>
<keyword evidence="3" id="KW-1185">Reference proteome</keyword>
<gene>
    <name evidence="2" type="ORF">CTI12_AA365270</name>
</gene>
<dbReference type="AlphaFoldDB" id="A0A2U1MM05"/>
<feature type="compositionally biased region" description="Basic and acidic residues" evidence="1">
    <location>
        <begin position="308"/>
        <end position="323"/>
    </location>
</feature>
<dbReference type="PANTHER" id="PTHR31286:SF99">
    <property type="entry name" value="DUF4283 DOMAIN-CONTAINING PROTEIN"/>
    <property type="match status" value="1"/>
</dbReference>
<feature type="compositionally biased region" description="Basic residues" evidence="1">
    <location>
        <begin position="346"/>
        <end position="355"/>
    </location>
</feature>
<dbReference type="InterPro" id="IPR040256">
    <property type="entry name" value="At4g02000-like"/>
</dbReference>
<reference evidence="2 3" key="1">
    <citation type="journal article" date="2018" name="Mol. Plant">
        <title>The genome of Artemisia annua provides insight into the evolution of Asteraceae family and artemisinin biosynthesis.</title>
        <authorList>
            <person name="Shen Q."/>
            <person name="Zhang L."/>
            <person name="Liao Z."/>
            <person name="Wang S."/>
            <person name="Yan T."/>
            <person name="Shi P."/>
            <person name="Liu M."/>
            <person name="Fu X."/>
            <person name="Pan Q."/>
            <person name="Wang Y."/>
            <person name="Lv Z."/>
            <person name="Lu X."/>
            <person name="Zhang F."/>
            <person name="Jiang W."/>
            <person name="Ma Y."/>
            <person name="Chen M."/>
            <person name="Hao X."/>
            <person name="Li L."/>
            <person name="Tang Y."/>
            <person name="Lv G."/>
            <person name="Zhou Y."/>
            <person name="Sun X."/>
            <person name="Brodelius P.E."/>
            <person name="Rose J.K.C."/>
            <person name="Tang K."/>
        </authorList>
    </citation>
    <scope>NUCLEOTIDE SEQUENCE [LARGE SCALE GENOMIC DNA]</scope>
    <source>
        <strain evidence="3">cv. Huhao1</strain>
        <tissue evidence="2">Leaf</tissue>
    </source>
</reference>
<dbReference type="Proteomes" id="UP000245207">
    <property type="component" value="Unassembled WGS sequence"/>
</dbReference>
<evidence type="ECO:0000313" key="3">
    <source>
        <dbReference type="Proteomes" id="UP000245207"/>
    </source>
</evidence>
<sequence length="629" mass="70712">MSSNRQGLRRNVRKPWRYANSENNIGKRNSKGTNGNNNGIEKEVVKDKEEKVNLNQNNDARENVECEGLEGVEKQSLDENAKQCGDMEDGKESGDCNDQEVQKMNMANKCDMDITGTSEGDKVNENCVDVDTTSPNSNVSPSTLPVNVQCETVKTRKVDSGNNEGAKPSYADLAKDKRDNGNYKATSSIVNNAEKVLTSIPTEMDSNGISALASRIGRPMIMDNVTANMCKSGVGKVGFARVLIEVSAKKELPELVEVVYRNEAKEEILRKSVKVIYDWKPTQCNTRCVFGHTTDKCGKNTIESTSNKTEEVKNNGNETDKNISADMEGFQEVNYRKGGVLDNKVKRPNFKHNPQHNKTGGSRKGFNNVKPAAKYEFQPKKNVSKEDSKSGDKSPEKNTQTSKHVEEKGSGPNRKAWSVQGEILETIKRTSNKYSVLEMYDINNENELQELCNKEVVDEFLRNKRTPTEEELGKWDINMYAYYKKSMDMIETKGKKVVIEEDVYEDTSGIAQKTHVKNRKLQKIGDSIFGNWNWITNMNQCDKGCRIMIGWHSEEPSPLPLTFSTETSSGSFGPLKGPMTRHPLLMRTRQDSSGSFSSAFYFWMGQENLLWIFKLFALPQGLITIKGFM</sequence>
<feature type="compositionally biased region" description="Polar residues" evidence="1">
    <location>
        <begin position="20"/>
        <end position="39"/>
    </location>
</feature>
<proteinExistence type="predicted"/>
<dbReference type="EMBL" id="PKPP01004903">
    <property type="protein sequence ID" value="PWA62285.1"/>
    <property type="molecule type" value="Genomic_DNA"/>
</dbReference>
<evidence type="ECO:0000313" key="2">
    <source>
        <dbReference type="EMBL" id="PWA62285.1"/>
    </source>
</evidence>
<organism evidence="2 3">
    <name type="scientific">Artemisia annua</name>
    <name type="common">Sweet wormwood</name>
    <dbReference type="NCBI Taxonomy" id="35608"/>
    <lineage>
        <taxon>Eukaryota</taxon>
        <taxon>Viridiplantae</taxon>
        <taxon>Streptophyta</taxon>
        <taxon>Embryophyta</taxon>
        <taxon>Tracheophyta</taxon>
        <taxon>Spermatophyta</taxon>
        <taxon>Magnoliopsida</taxon>
        <taxon>eudicotyledons</taxon>
        <taxon>Gunneridae</taxon>
        <taxon>Pentapetalae</taxon>
        <taxon>asterids</taxon>
        <taxon>campanulids</taxon>
        <taxon>Asterales</taxon>
        <taxon>Asteraceae</taxon>
        <taxon>Asteroideae</taxon>
        <taxon>Anthemideae</taxon>
        <taxon>Artemisiinae</taxon>
        <taxon>Artemisia</taxon>
    </lineage>
</organism>
<feature type="compositionally biased region" description="Basic and acidic residues" evidence="1">
    <location>
        <begin position="377"/>
        <end position="396"/>
    </location>
</feature>
<accession>A0A2U1MM05</accession>
<feature type="region of interest" description="Disordered" evidence="1">
    <location>
        <begin position="156"/>
        <end position="178"/>
    </location>
</feature>
<protein>
    <submittedName>
        <fullName evidence="2">Zinc knuckle CX2CX4HX4C</fullName>
    </submittedName>
</protein>
<dbReference type="OrthoDB" id="1932741at2759"/>
<evidence type="ECO:0000256" key="1">
    <source>
        <dbReference type="SAM" id="MobiDB-lite"/>
    </source>
</evidence>
<dbReference type="PANTHER" id="PTHR31286">
    <property type="entry name" value="GLYCINE-RICH CELL WALL STRUCTURAL PROTEIN 1.8-LIKE"/>
    <property type="match status" value="1"/>
</dbReference>
<feature type="compositionally biased region" description="Basic residues" evidence="1">
    <location>
        <begin position="7"/>
        <end position="16"/>
    </location>
</feature>
<feature type="region of interest" description="Disordered" evidence="1">
    <location>
        <begin position="1"/>
        <end position="46"/>
    </location>
</feature>
<feature type="region of interest" description="Disordered" evidence="1">
    <location>
        <begin position="341"/>
        <end position="417"/>
    </location>
</feature>
<comment type="caution">
    <text evidence="2">The sequence shown here is derived from an EMBL/GenBank/DDBJ whole genome shotgun (WGS) entry which is preliminary data.</text>
</comment>
<feature type="region of interest" description="Disordered" evidence="1">
    <location>
        <begin position="307"/>
        <end position="328"/>
    </location>
</feature>